<protein>
    <submittedName>
        <fullName evidence="2">Uncharacterized protein</fullName>
    </submittedName>
</protein>
<gene>
    <name evidence="2" type="ORF">Rhopal_001753-T1</name>
</gene>
<accession>A0AAV5GFY6</accession>
<proteinExistence type="predicted"/>
<comment type="caution">
    <text evidence="2">The sequence shown here is derived from an EMBL/GenBank/DDBJ whole genome shotgun (WGS) entry which is preliminary data.</text>
</comment>
<organism evidence="2 3">
    <name type="scientific">Rhodotorula paludigena</name>
    <dbReference type="NCBI Taxonomy" id="86838"/>
    <lineage>
        <taxon>Eukaryota</taxon>
        <taxon>Fungi</taxon>
        <taxon>Dikarya</taxon>
        <taxon>Basidiomycota</taxon>
        <taxon>Pucciniomycotina</taxon>
        <taxon>Microbotryomycetes</taxon>
        <taxon>Sporidiobolales</taxon>
        <taxon>Sporidiobolaceae</taxon>
        <taxon>Rhodotorula</taxon>
    </lineage>
</organism>
<reference evidence="2 3" key="1">
    <citation type="submission" date="2021-12" db="EMBL/GenBank/DDBJ databases">
        <title>High titer production of polyol ester of fatty acids by Rhodotorula paludigena BS15 towards product separation-free biomass refinery.</title>
        <authorList>
            <person name="Mano J."/>
            <person name="Ono H."/>
            <person name="Tanaka T."/>
            <person name="Naito K."/>
            <person name="Sushida H."/>
            <person name="Ike M."/>
            <person name="Tokuyasu K."/>
            <person name="Kitaoka M."/>
        </authorList>
    </citation>
    <scope>NUCLEOTIDE SEQUENCE [LARGE SCALE GENOMIC DNA]</scope>
    <source>
        <strain evidence="2 3">BS15</strain>
    </source>
</reference>
<feature type="chain" id="PRO_5043394434" evidence="1">
    <location>
        <begin position="17"/>
        <end position="216"/>
    </location>
</feature>
<dbReference type="EMBL" id="BQKY01000003">
    <property type="protein sequence ID" value="GJN88784.1"/>
    <property type="molecule type" value="Genomic_DNA"/>
</dbReference>
<evidence type="ECO:0000313" key="2">
    <source>
        <dbReference type="EMBL" id="GJN88784.1"/>
    </source>
</evidence>
<sequence length="216" mass="22903">MLRLLALSSLALLAAAQNFSLVWPAGVSSRYDVQTPHYWPLSGAGLLVLELLTNSTVLISADVSFGTYPFAMNGNESDPFEAVTSNVTEYGIHPLLQNVELTGAGQYCFELDNVPLTESSGNIPAAQNGTVGVLNVRQSNVAINAQQAWAGLVLVQDWTSPVGLECRNDTVDVGNGAEAVRSMRNLLKPIQTMITHAESSDAEVQAQASVADANAD</sequence>
<dbReference type="AlphaFoldDB" id="A0AAV5GFY6"/>
<feature type="signal peptide" evidence="1">
    <location>
        <begin position="1"/>
        <end position="16"/>
    </location>
</feature>
<keyword evidence="1" id="KW-0732">Signal</keyword>
<evidence type="ECO:0000313" key="3">
    <source>
        <dbReference type="Proteomes" id="UP001342314"/>
    </source>
</evidence>
<dbReference type="Proteomes" id="UP001342314">
    <property type="component" value="Unassembled WGS sequence"/>
</dbReference>
<name>A0AAV5GFY6_9BASI</name>
<keyword evidence="3" id="KW-1185">Reference proteome</keyword>
<evidence type="ECO:0000256" key="1">
    <source>
        <dbReference type="SAM" id="SignalP"/>
    </source>
</evidence>